<keyword evidence="9" id="KW-1185">Reference proteome</keyword>
<feature type="domain" description="Major facilitator superfamily (MFS) profile" evidence="7">
    <location>
        <begin position="30"/>
        <end position="487"/>
    </location>
</feature>
<dbReference type="SUPFAM" id="SSF103473">
    <property type="entry name" value="MFS general substrate transporter"/>
    <property type="match status" value="1"/>
</dbReference>
<evidence type="ECO:0000259" key="7">
    <source>
        <dbReference type="PROSITE" id="PS50850"/>
    </source>
</evidence>
<dbReference type="AlphaFoldDB" id="A0A9P8TMD9"/>
<feature type="transmembrane region" description="Helical" evidence="6">
    <location>
        <begin position="251"/>
        <end position="272"/>
    </location>
</feature>
<dbReference type="InterPro" id="IPR011701">
    <property type="entry name" value="MFS"/>
</dbReference>
<organism evidence="8 9">
    <name type="scientific">Wickerhamomyces pijperi</name>
    <name type="common">Yeast</name>
    <name type="synonym">Pichia pijperi</name>
    <dbReference type="NCBI Taxonomy" id="599730"/>
    <lineage>
        <taxon>Eukaryota</taxon>
        <taxon>Fungi</taxon>
        <taxon>Dikarya</taxon>
        <taxon>Ascomycota</taxon>
        <taxon>Saccharomycotina</taxon>
        <taxon>Saccharomycetes</taxon>
        <taxon>Phaffomycetales</taxon>
        <taxon>Wickerhamomycetaceae</taxon>
        <taxon>Wickerhamomyces</taxon>
    </lineage>
</organism>
<reference evidence="8" key="1">
    <citation type="journal article" date="2021" name="Open Biol.">
        <title>Shared evolutionary footprints suggest mitochondrial oxidative damage underlies multiple complex I losses in fungi.</title>
        <authorList>
            <person name="Schikora-Tamarit M.A."/>
            <person name="Marcet-Houben M."/>
            <person name="Nosek J."/>
            <person name="Gabaldon T."/>
        </authorList>
    </citation>
    <scope>NUCLEOTIDE SEQUENCE</scope>
    <source>
        <strain evidence="8">CBS2887</strain>
    </source>
</reference>
<feature type="transmembrane region" description="Helical" evidence="6">
    <location>
        <begin position="183"/>
        <end position="207"/>
    </location>
</feature>
<dbReference type="GO" id="GO:0022857">
    <property type="term" value="F:transmembrane transporter activity"/>
    <property type="evidence" value="ECO:0007669"/>
    <property type="project" value="InterPro"/>
</dbReference>
<feature type="transmembrane region" description="Helical" evidence="6">
    <location>
        <begin position="358"/>
        <end position="379"/>
    </location>
</feature>
<feature type="transmembrane region" description="Helical" evidence="6">
    <location>
        <begin position="463"/>
        <end position="483"/>
    </location>
</feature>
<comment type="subcellular location">
    <subcellularLocation>
        <location evidence="1">Membrane</location>
        <topology evidence="1">Multi-pass membrane protein</topology>
    </subcellularLocation>
</comment>
<evidence type="ECO:0000313" key="8">
    <source>
        <dbReference type="EMBL" id="KAH3683616.1"/>
    </source>
</evidence>
<keyword evidence="2" id="KW-0813">Transport</keyword>
<proteinExistence type="predicted"/>
<keyword evidence="5 6" id="KW-0472">Membrane</keyword>
<evidence type="ECO:0000313" key="9">
    <source>
        <dbReference type="Proteomes" id="UP000774326"/>
    </source>
</evidence>
<feature type="transmembrane region" description="Helical" evidence="6">
    <location>
        <begin position="65"/>
        <end position="85"/>
    </location>
</feature>
<name>A0A9P8TMD9_WICPI</name>
<keyword evidence="4 6" id="KW-1133">Transmembrane helix</keyword>
<dbReference type="PROSITE" id="PS50850">
    <property type="entry name" value="MFS"/>
    <property type="match status" value="1"/>
</dbReference>
<comment type="caution">
    <text evidence="8">The sequence shown here is derived from an EMBL/GenBank/DDBJ whole genome shotgun (WGS) entry which is preliminary data.</text>
</comment>
<feature type="transmembrane region" description="Helical" evidence="6">
    <location>
        <begin position="219"/>
        <end position="239"/>
    </location>
</feature>
<feature type="transmembrane region" description="Helical" evidence="6">
    <location>
        <begin position="333"/>
        <end position="351"/>
    </location>
</feature>
<sequence>MKLNIAENFSSLRSKTEPFVPSFLLSKHVVFLLLNLSTSLDLFNVTSLLVSTEYVSKHYDVTPAVASWTLSSYAIAFAGFIAFFGRTGDIIGHDFQFIVMVFLFSVISLLCAVVDNIYAFISLRGLQGVFAAGLIPTNYAITANIYQGKQLSTAITILTGTISMSRALGLVIGGAFLRTDLAIHGVAYVSFAIAMSISVFAFFTFPVIKTTSKDKLKDLDYIGSGILISGLLLVIVGFTEGGESWKSPKSYVTLVVGVFLTGVFFLYEKFLCLRLNESTHLLIPPQMWSIPNYAPLTINAVLNYAGFFGAMYINVSYFLNMDHDSPLMSGVRYLPFVIALIAISYILTFTNGKFSQKWTCVTGLVVGFIGLILLTRVNYKTPNHYWKFSVTNQILTALGSCIYFVNYLNIIIHSAPLELQGIATGIAQTFGQFGVALAFAVITSILGDFQNLDVETLNKRYEYGSWFCVACYGAGIILLVLFVKDTKVKEKMHNEEKSVLEQKSEVAGTELDQLYSQDTTV</sequence>
<dbReference type="EMBL" id="JAEUBG010003034">
    <property type="protein sequence ID" value="KAH3683616.1"/>
    <property type="molecule type" value="Genomic_DNA"/>
</dbReference>
<evidence type="ECO:0000256" key="6">
    <source>
        <dbReference type="SAM" id="Phobius"/>
    </source>
</evidence>
<feature type="transmembrane region" description="Helical" evidence="6">
    <location>
        <begin position="97"/>
        <end position="121"/>
    </location>
</feature>
<dbReference type="Gene3D" id="1.20.1250.20">
    <property type="entry name" value="MFS general substrate transporter like domains"/>
    <property type="match status" value="1"/>
</dbReference>
<feature type="transmembrane region" description="Helical" evidence="6">
    <location>
        <begin position="153"/>
        <end position="177"/>
    </location>
</feature>
<gene>
    <name evidence="8" type="ORF">WICPIJ_005398</name>
</gene>
<reference evidence="8" key="2">
    <citation type="submission" date="2021-01" db="EMBL/GenBank/DDBJ databases">
        <authorList>
            <person name="Schikora-Tamarit M.A."/>
        </authorList>
    </citation>
    <scope>NUCLEOTIDE SEQUENCE</scope>
    <source>
        <strain evidence="8">CBS2887</strain>
    </source>
</reference>
<evidence type="ECO:0000256" key="5">
    <source>
        <dbReference type="ARBA" id="ARBA00023136"/>
    </source>
</evidence>
<dbReference type="Pfam" id="PF07690">
    <property type="entry name" value="MFS_1"/>
    <property type="match status" value="1"/>
</dbReference>
<accession>A0A9P8TMD9</accession>
<dbReference type="InterPro" id="IPR036259">
    <property type="entry name" value="MFS_trans_sf"/>
</dbReference>
<dbReference type="Proteomes" id="UP000774326">
    <property type="component" value="Unassembled WGS sequence"/>
</dbReference>
<evidence type="ECO:0000256" key="4">
    <source>
        <dbReference type="ARBA" id="ARBA00022989"/>
    </source>
</evidence>
<dbReference type="Gene3D" id="1.20.1720.10">
    <property type="entry name" value="Multidrug resistance protein D"/>
    <property type="match status" value="1"/>
</dbReference>
<evidence type="ECO:0000256" key="3">
    <source>
        <dbReference type="ARBA" id="ARBA00022692"/>
    </source>
</evidence>
<protein>
    <recommendedName>
        <fullName evidence="7">Major facilitator superfamily (MFS) profile domain-containing protein</fullName>
    </recommendedName>
</protein>
<feature type="transmembrane region" description="Helical" evidence="6">
    <location>
        <begin position="20"/>
        <end position="45"/>
    </location>
</feature>
<evidence type="ECO:0000256" key="2">
    <source>
        <dbReference type="ARBA" id="ARBA00022448"/>
    </source>
</evidence>
<dbReference type="GO" id="GO:0016020">
    <property type="term" value="C:membrane"/>
    <property type="evidence" value="ECO:0007669"/>
    <property type="project" value="UniProtKB-SubCell"/>
</dbReference>
<dbReference type="PANTHER" id="PTHR42718">
    <property type="entry name" value="MAJOR FACILITATOR SUPERFAMILY MULTIDRUG TRANSPORTER MFSC"/>
    <property type="match status" value="1"/>
</dbReference>
<feature type="transmembrane region" description="Helical" evidence="6">
    <location>
        <begin position="293"/>
        <end position="313"/>
    </location>
</feature>
<dbReference type="InterPro" id="IPR020846">
    <property type="entry name" value="MFS_dom"/>
</dbReference>
<evidence type="ECO:0000256" key="1">
    <source>
        <dbReference type="ARBA" id="ARBA00004141"/>
    </source>
</evidence>
<dbReference type="PANTHER" id="PTHR42718:SF9">
    <property type="entry name" value="MAJOR FACILITATOR SUPERFAMILY MULTIDRUG TRANSPORTER MFSC"/>
    <property type="match status" value="1"/>
</dbReference>
<feature type="transmembrane region" description="Helical" evidence="6">
    <location>
        <begin position="391"/>
        <end position="410"/>
    </location>
</feature>
<keyword evidence="3 6" id="KW-0812">Transmembrane</keyword>
<feature type="transmembrane region" description="Helical" evidence="6">
    <location>
        <begin position="422"/>
        <end position="443"/>
    </location>
</feature>
<dbReference type="OrthoDB" id="440755at2759"/>